<name>A0A6J0KUF1_RAPSA</name>
<dbReference type="OrthoDB" id="1194482at2759"/>
<evidence type="ECO:0000256" key="1">
    <source>
        <dbReference type="SAM" id="MobiDB-lite"/>
    </source>
</evidence>
<evidence type="ECO:0000313" key="2">
    <source>
        <dbReference type="Proteomes" id="UP000504610"/>
    </source>
</evidence>
<keyword evidence="2" id="KW-1185">Reference proteome</keyword>
<dbReference type="GeneID" id="108822208"/>
<sequence length="186" mass="19863">MGGGEPMDHHQQRISATKPEGVGQGKLYSPDHAIKVAAEVDENVGQGELYSPDHAIKISSEKPKLTNSEEEEERMLGLKSLAAVKDKVLEKLAAAAVPSESLENAKQFLEGVIKDLAGAAQGMTKDALHRIKTHLAVILPSLSPAVTGKIVDDAEKEAINGEEEDERKSKESSQDASAGKLTFSKL</sequence>
<feature type="region of interest" description="Disordered" evidence="1">
    <location>
        <begin position="151"/>
        <end position="186"/>
    </location>
</feature>
<evidence type="ECO:0000313" key="3">
    <source>
        <dbReference type="RefSeq" id="XP_018450739.1"/>
    </source>
</evidence>
<reference evidence="2" key="1">
    <citation type="journal article" date="2019" name="Database">
        <title>The radish genome database (RadishGD): an integrated information resource for radish genomics.</title>
        <authorList>
            <person name="Yu H.J."/>
            <person name="Baek S."/>
            <person name="Lee Y.J."/>
            <person name="Cho A."/>
            <person name="Mun J.H."/>
        </authorList>
    </citation>
    <scope>NUCLEOTIDE SEQUENCE [LARGE SCALE GENOMIC DNA]</scope>
    <source>
        <strain evidence="2">cv. WK10039</strain>
    </source>
</reference>
<dbReference type="RefSeq" id="XP_018450739.1">
    <property type="nucleotide sequence ID" value="XM_018595237.2"/>
</dbReference>
<dbReference type="Proteomes" id="UP000504610">
    <property type="component" value="Chromosome 8"/>
</dbReference>
<feature type="compositionally biased region" description="Basic and acidic residues" evidence="1">
    <location>
        <begin position="1"/>
        <end position="11"/>
    </location>
</feature>
<dbReference type="AlphaFoldDB" id="A0A6J0KUF1"/>
<accession>A0A6J0KUF1</accession>
<gene>
    <name evidence="3" type="primary">LOC108822208</name>
</gene>
<protein>
    <submittedName>
        <fullName evidence="3">Uncharacterized protein LOC108822208</fullName>
    </submittedName>
</protein>
<organism evidence="2 3">
    <name type="scientific">Raphanus sativus</name>
    <name type="common">Radish</name>
    <name type="synonym">Raphanus raphanistrum var. sativus</name>
    <dbReference type="NCBI Taxonomy" id="3726"/>
    <lineage>
        <taxon>Eukaryota</taxon>
        <taxon>Viridiplantae</taxon>
        <taxon>Streptophyta</taxon>
        <taxon>Embryophyta</taxon>
        <taxon>Tracheophyta</taxon>
        <taxon>Spermatophyta</taxon>
        <taxon>Magnoliopsida</taxon>
        <taxon>eudicotyledons</taxon>
        <taxon>Gunneridae</taxon>
        <taxon>Pentapetalae</taxon>
        <taxon>rosids</taxon>
        <taxon>malvids</taxon>
        <taxon>Brassicales</taxon>
        <taxon>Brassicaceae</taxon>
        <taxon>Brassiceae</taxon>
        <taxon>Raphanus</taxon>
    </lineage>
</organism>
<dbReference type="KEGG" id="rsz:108822208"/>
<proteinExistence type="predicted"/>
<reference evidence="3" key="2">
    <citation type="submission" date="2025-08" db="UniProtKB">
        <authorList>
            <consortium name="RefSeq"/>
        </authorList>
    </citation>
    <scope>IDENTIFICATION</scope>
    <source>
        <tissue evidence="3">Leaf</tissue>
    </source>
</reference>
<feature type="region of interest" description="Disordered" evidence="1">
    <location>
        <begin position="1"/>
        <end position="28"/>
    </location>
</feature>